<dbReference type="InterPro" id="IPR052048">
    <property type="entry name" value="ST_Response_Regulator"/>
</dbReference>
<dbReference type="InterPro" id="IPR011006">
    <property type="entry name" value="CheY-like_superfamily"/>
</dbReference>
<feature type="domain" description="Response regulatory" evidence="6">
    <location>
        <begin position="16"/>
        <end position="135"/>
    </location>
</feature>
<feature type="repeat" description="TPR" evidence="4">
    <location>
        <begin position="452"/>
        <end position="485"/>
    </location>
</feature>
<dbReference type="InterPro" id="IPR001789">
    <property type="entry name" value="Sig_transdc_resp-reg_receiver"/>
</dbReference>
<dbReference type="PANTHER" id="PTHR43228">
    <property type="entry name" value="TWO-COMPONENT RESPONSE REGULATOR"/>
    <property type="match status" value="1"/>
</dbReference>
<dbReference type="PROSITE" id="PS50110">
    <property type="entry name" value="RESPONSE_REGULATORY"/>
    <property type="match status" value="1"/>
</dbReference>
<dbReference type="EMBL" id="AAVT01000003">
    <property type="protein sequence ID" value="EAW31312.1"/>
    <property type="molecule type" value="Genomic_DNA"/>
</dbReference>
<dbReference type="SMART" id="SM00448">
    <property type="entry name" value="REC"/>
    <property type="match status" value="1"/>
</dbReference>
<dbReference type="Pfam" id="PF07719">
    <property type="entry name" value="TPR_2"/>
    <property type="match status" value="1"/>
</dbReference>
<protein>
    <submittedName>
        <fullName evidence="7">CheY-like receiver protein</fullName>
    </submittedName>
</protein>
<dbReference type="STRING" id="247633.GP2143_07179"/>
<dbReference type="InterPro" id="IPR013105">
    <property type="entry name" value="TPR_2"/>
</dbReference>
<dbReference type="CDD" id="cd17589">
    <property type="entry name" value="REC_TPR"/>
    <property type="match status" value="1"/>
</dbReference>
<dbReference type="InterPro" id="IPR011990">
    <property type="entry name" value="TPR-like_helical_dom_sf"/>
</dbReference>
<dbReference type="PANTHER" id="PTHR43228:SF1">
    <property type="entry name" value="TWO-COMPONENT RESPONSE REGULATOR ARR22"/>
    <property type="match status" value="1"/>
</dbReference>
<keyword evidence="3" id="KW-0597">Phosphoprotein</keyword>
<evidence type="ECO:0000256" key="2">
    <source>
        <dbReference type="ARBA" id="ARBA00022803"/>
    </source>
</evidence>
<keyword evidence="5" id="KW-0175">Coiled coil</keyword>
<evidence type="ECO:0000256" key="3">
    <source>
        <dbReference type="PROSITE-ProRule" id="PRU00169"/>
    </source>
</evidence>
<keyword evidence="8" id="KW-1185">Reference proteome</keyword>
<evidence type="ECO:0000313" key="7">
    <source>
        <dbReference type="EMBL" id="EAW31312.1"/>
    </source>
</evidence>
<keyword evidence="2 4" id="KW-0802">TPR repeat</keyword>
<evidence type="ECO:0000313" key="8">
    <source>
        <dbReference type="Proteomes" id="UP000004931"/>
    </source>
</evidence>
<comment type="caution">
    <text evidence="7">The sequence shown here is derived from an EMBL/GenBank/DDBJ whole genome shotgun (WGS) entry which is preliminary data.</text>
</comment>
<feature type="coiled-coil region" evidence="5">
    <location>
        <begin position="367"/>
        <end position="394"/>
    </location>
</feature>
<gene>
    <name evidence="7" type="ORF">GP2143_07179</name>
</gene>
<accession>A0YBZ3</accession>
<organism evidence="7 8">
    <name type="scientific">marine gamma proteobacterium HTCC2143</name>
    <dbReference type="NCBI Taxonomy" id="247633"/>
    <lineage>
        <taxon>Bacteria</taxon>
        <taxon>Pseudomonadati</taxon>
        <taxon>Pseudomonadota</taxon>
        <taxon>Gammaproteobacteria</taxon>
        <taxon>Cellvibrionales</taxon>
        <taxon>Spongiibacteraceae</taxon>
        <taxon>BD1-7 clade</taxon>
    </lineage>
</organism>
<dbReference type="SUPFAM" id="SSF48452">
    <property type="entry name" value="TPR-like"/>
    <property type="match status" value="2"/>
</dbReference>
<name>A0YBZ3_9GAMM</name>
<feature type="modified residue" description="4-aspartylphosphate" evidence="3">
    <location>
        <position position="66"/>
    </location>
</feature>
<dbReference type="GO" id="GO:0000160">
    <property type="term" value="P:phosphorelay signal transduction system"/>
    <property type="evidence" value="ECO:0007669"/>
    <property type="project" value="InterPro"/>
</dbReference>
<keyword evidence="1" id="KW-0677">Repeat</keyword>
<dbReference type="Pfam" id="PF00072">
    <property type="entry name" value="Response_reg"/>
    <property type="match status" value="1"/>
</dbReference>
<dbReference type="SUPFAM" id="SSF52172">
    <property type="entry name" value="CheY-like"/>
    <property type="match status" value="1"/>
</dbReference>
<dbReference type="PROSITE" id="PS50005">
    <property type="entry name" value="TPR"/>
    <property type="match status" value="1"/>
</dbReference>
<evidence type="ECO:0000256" key="1">
    <source>
        <dbReference type="ARBA" id="ARBA00022737"/>
    </source>
</evidence>
<dbReference type="Proteomes" id="UP000004931">
    <property type="component" value="Unassembled WGS sequence"/>
</dbReference>
<evidence type="ECO:0000259" key="6">
    <source>
        <dbReference type="PROSITE" id="PS50110"/>
    </source>
</evidence>
<evidence type="ECO:0000256" key="5">
    <source>
        <dbReference type="SAM" id="Coils"/>
    </source>
</evidence>
<dbReference type="Gene3D" id="1.25.40.10">
    <property type="entry name" value="Tetratricopeptide repeat domain"/>
    <property type="match status" value="3"/>
</dbReference>
<dbReference type="InterPro" id="IPR019734">
    <property type="entry name" value="TPR_rpt"/>
</dbReference>
<dbReference type="SMART" id="SM00028">
    <property type="entry name" value="TPR"/>
    <property type="match status" value="2"/>
</dbReference>
<dbReference type="OrthoDB" id="7298659at2"/>
<dbReference type="eggNOG" id="COG2204">
    <property type="taxonomic scope" value="Bacteria"/>
</dbReference>
<reference evidence="7 8" key="1">
    <citation type="journal article" date="2010" name="J. Bacteriol.">
        <title>Genome sequence of the oligotrophic marine Gammaproteobacterium HTCC2143, isolated from the Oregon Coast.</title>
        <authorList>
            <person name="Oh H.M."/>
            <person name="Kang I."/>
            <person name="Ferriera S."/>
            <person name="Giovannoni S.J."/>
            <person name="Cho J.C."/>
        </authorList>
    </citation>
    <scope>NUCLEOTIDE SEQUENCE [LARGE SCALE GENOMIC DNA]</scope>
    <source>
        <strain evidence="7 8">HTCC2143</strain>
    </source>
</reference>
<evidence type="ECO:0000256" key="4">
    <source>
        <dbReference type="PROSITE-ProRule" id="PRU00339"/>
    </source>
</evidence>
<dbReference type="Gene3D" id="3.40.50.2300">
    <property type="match status" value="1"/>
</dbReference>
<dbReference type="AlphaFoldDB" id="A0YBZ3"/>
<sequence>MAITLLDAIKIYKKKTALVIDDYPAMRGSIRRMLDNFGIIRCDTASNGEEAILKCEQNTYDIILADYNLGENKNGQQVLEELRYKNLLKNTAIYMMITAETTKDMVFGAFEYQPDDYLAKPFTQGVLQKRLDRMVMEKECLFPINNAMDNNDLDRSIALCQQRINKHDKYEQRCYRIMASCFYKKGEYTSAEKIYSGVLKERKLEWATIGLGKSLMALEQLDKATTIFESLIDDGCLCLEIFDCLAEIKYLQGSAAGAQLILERAIKISPNAIIRQERLADIYEFNKDWISAGKSRRKVIRLSNNSVYDSPENYLKLARCICAEIIDQPHVAQSRSKEATETLLKAKQKYKYHENIELHTDIIEANILACTDAIESAREQVNRIQREIKLANNLSPQLMFDLAATYQSMAQHDEAQFILKDLARTYQDDDKIGETIDKLSDETLSQKGKEKAIVLNDQGKALLANKDYQQAILLFSQAIQHYPNNVGLNLNLMLALVRKMSADGSSAEHIEQCKDAIDKLTHITNENPLYERYKTLCSHFEKIKLSA</sequence>
<proteinExistence type="predicted"/>